<dbReference type="EMBL" id="QVMU01000001">
    <property type="protein sequence ID" value="RJX75190.1"/>
    <property type="molecule type" value="Genomic_DNA"/>
</dbReference>
<keyword evidence="5" id="KW-1185">Reference proteome</keyword>
<dbReference type="InterPro" id="IPR015590">
    <property type="entry name" value="Aldehyde_DH_dom"/>
</dbReference>
<name>A0A3A6QQK6_9VIBR</name>
<evidence type="ECO:0000313" key="5">
    <source>
        <dbReference type="Proteomes" id="UP000273252"/>
    </source>
</evidence>
<dbReference type="OrthoDB" id="9815791at2"/>
<dbReference type="Pfam" id="PF00171">
    <property type="entry name" value="Aldedh"/>
    <property type="match status" value="1"/>
</dbReference>
<dbReference type="InterPro" id="IPR016163">
    <property type="entry name" value="Ald_DH_C"/>
</dbReference>
<dbReference type="Gene3D" id="3.40.605.10">
    <property type="entry name" value="Aldehyde Dehydrogenase, Chain A, domain 1"/>
    <property type="match status" value="1"/>
</dbReference>
<comment type="caution">
    <text evidence="4">The sequence shown here is derived from an EMBL/GenBank/DDBJ whole genome shotgun (WGS) entry which is preliminary data.</text>
</comment>
<dbReference type="RefSeq" id="WP_120028946.1">
    <property type="nucleotide sequence ID" value="NZ_QVMU01000001.1"/>
</dbReference>
<dbReference type="AlphaFoldDB" id="A0A3A6QQK6"/>
<evidence type="ECO:0000256" key="2">
    <source>
        <dbReference type="ARBA" id="ARBA00023027"/>
    </source>
</evidence>
<evidence type="ECO:0000259" key="3">
    <source>
        <dbReference type="Pfam" id="PF00171"/>
    </source>
</evidence>
<protein>
    <submittedName>
        <fullName evidence="4">Aldehyde dehydrogenase EutE</fullName>
    </submittedName>
</protein>
<dbReference type="Proteomes" id="UP000273252">
    <property type="component" value="Unassembled WGS sequence"/>
</dbReference>
<dbReference type="InterPro" id="IPR016162">
    <property type="entry name" value="Ald_DH_N"/>
</dbReference>
<dbReference type="SUPFAM" id="SSF53720">
    <property type="entry name" value="ALDH-like"/>
    <property type="match status" value="1"/>
</dbReference>
<dbReference type="PANTHER" id="PTHR11699">
    <property type="entry name" value="ALDEHYDE DEHYDROGENASE-RELATED"/>
    <property type="match status" value="1"/>
</dbReference>
<sequence length="466" mass="50252">MADDISVLVNNIIEENCKRYSVNSPAKGFCYGANFELVNDAVSACKDAFNALDSQPLKVRQLIIDELRVQLDVYIPKLSEDAHYETQMGNIPNKIQKNHAALHNTPGTEDLRSTALTGDDGLTLFEHSPYGVIGAIAPSTNPTETIINNTISMVAAGNTIIFSPHPGAKNISMWLISKIEEIVFNVTGIHNVVVCVNTPTFDTTKEMMEHADVRLLAVTGGPGIVNMAMKTGKKVIGAGEGNPPTIVDATADISTAAQDIIDGASFDYNLPCIAEKSCVAVSCVADELLHQFAHHGAWVITNSDEKARLMSTIVMDNGVVNKDMIGRSPATILKAANIEFTGEPRLVVFEVAEEHPLLYIEQLMPVLPMVRTSDFNAALSLAVKIERGCLHTATMHSRDIYNLNTAARALRTSIFVKNAPSYAGIGVGGEGFTTFTIATPTGEGTTSATTFTRSRRCVLNKAFNVR</sequence>
<proteinExistence type="predicted"/>
<evidence type="ECO:0000313" key="4">
    <source>
        <dbReference type="EMBL" id="RJX75190.1"/>
    </source>
</evidence>
<dbReference type="InterPro" id="IPR012408">
    <property type="entry name" value="Acetald_propionald_DH-rel"/>
</dbReference>
<organism evidence="4 5">
    <name type="scientific">Vibrio sinensis</name>
    <dbReference type="NCBI Taxonomy" id="2302434"/>
    <lineage>
        <taxon>Bacteria</taxon>
        <taxon>Pseudomonadati</taxon>
        <taxon>Pseudomonadota</taxon>
        <taxon>Gammaproteobacteria</taxon>
        <taxon>Vibrionales</taxon>
        <taxon>Vibrionaceae</taxon>
        <taxon>Vibrio</taxon>
    </lineage>
</organism>
<feature type="domain" description="Aldehyde dehydrogenase" evidence="3">
    <location>
        <begin position="33"/>
        <end position="421"/>
    </location>
</feature>
<dbReference type="GO" id="GO:0008774">
    <property type="term" value="F:acetaldehyde dehydrogenase (acetylating) activity"/>
    <property type="evidence" value="ECO:0007669"/>
    <property type="project" value="InterPro"/>
</dbReference>
<dbReference type="Gene3D" id="3.40.309.10">
    <property type="entry name" value="Aldehyde Dehydrogenase, Chain A, domain 2"/>
    <property type="match status" value="1"/>
</dbReference>
<dbReference type="InterPro" id="IPR016161">
    <property type="entry name" value="Ald_DH/histidinol_DH"/>
</dbReference>
<dbReference type="PIRSF" id="PIRSF036410">
    <property type="entry name" value="EutE_PduP"/>
    <property type="match status" value="1"/>
</dbReference>
<dbReference type="NCBIfam" id="NF011927">
    <property type="entry name" value="PRK15398.1"/>
    <property type="match status" value="1"/>
</dbReference>
<gene>
    <name evidence="4" type="ORF">DZ860_00440</name>
</gene>
<reference evidence="4 5" key="1">
    <citation type="submission" date="2018-08" db="EMBL/GenBank/DDBJ databases">
        <title>Vibrio isolated from the Eastern China Marginal Seas.</title>
        <authorList>
            <person name="Li Y."/>
        </authorList>
    </citation>
    <scope>NUCLEOTIDE SEQUENCE [LARGE SCALE GENOMIC DNA]</scope>
    <source>
        <strain evidence="4 5">BEI233</strain>
    </source>
</reference>
<keyword evidence="1" id="KW-0560">Oxidoreductase</keyword>
<keyword evidence="2" id="KW-0520">NAD</keyword>
<evidence type="ECO:0000256" key="1">
    <source>
        <dbReference type="ARBA" id="ARBA00023002"/>
    </source>
</evidence>
<accession>A0A3A6QQK6</accession>